<evidence type="ECO:0000313" key="1">
    <source>
        <dbReference type="EMBL" id="KAH7937332.1"/>
    </source>
</evidence>
<keyword evidence="2" id="KW-1185">Reference proteome</keyword>
<dbReference type="EMBL" id="CM023477">
    <property type="protein sequence ID" value="KAH7937332.1"/>
    <property type="molecule type" value="Genomic_DNA"/>
</dbReference>
<protein>
    <submittedName>
        <fullName evidence="1">Uncharacterized protein</fullName>
    </submittedName>
</protein>
<proteinExistence type="predicted"/>
<comment type="caution">
    <text evidence="1">The sequence shown here is derived from an EMBL/GenBank/DDBJ whole genome shotgun (WGS) entry which is preliminary data.</text>
</comment>
<sequence length="304" mass="34151">MEAQNAAGGDCLEEVLHAAALQLLEIFEEDSGQTHVTEHERQQLKRAFGSFSAELANKACLLVHKIFSWLPPETRQLLLEQKYSLEDSFPEATEFARRIKVGSLQPFVDDEVDACSEDELFVKDQACLDISYKDPIVTENKPKSRYDGHWLRSQVQAALLKGSNLGLSVEELVNIVAPMLDSHRTDKELEGEMYEIFGAEFLGVIHNILDHRKELVKAMNADALNMAEPFPDVVPVFKNQPAKPTYGCQVTIQLTVPSRRDVLYNLERVQLHVSLNFLKPSSGLGTPYVSSHKRSGFSTELQKP</sequence>
<accession>A0ACB8C8V6</accession>
<dbReference type="Proteomes" id="UP000821865">
    <property type="component" value="Chromosome 8"/>
</dbReference>
<evidence type="ECO:0000313" key="2">
    <source>
        <dbReference type="Proteomes" id="UP000821865"/>
    </source>
</evidence>
<reference evidence="1" key="1">
    <citation type="submission" date="2020-05" db="EMBL/GenBank/DDBJ databases">
        <title>Large-scale comparative analyses of tick genomes elucidate their genetic diversity and vector capacities.</title>
        <authorList>
            <person name="Jia N."/>
            <person name="Wang J."/>
            <person name="Shi W."/>
            <person name="Du L."/>
            <person name="Sun Y."/>
            <person name="Zhan W."/>
            <person name="Jiang J."/>
            <person name="Wang Q."/>
            <person name="Zhang B."/>
            <person name="Ji P."/>
            <person name="Sakyi L.B."/>
            <person name="Cui X."/>
            <person name="Yuan T."/>
            <person name="Jiang B."/>
            <person name="Yang W."/>
            <person name="Lam T.T.-Y."/>
            <person name="Chang Q."/>
            <person name="Ding S."/>
            <person name="Wang X."/>
            <person name="Zhu J."/>
            <person name="Ruan X."/>
            <person name="Zhao L."/>
            <person name="Wei J."/>
            <person name="Que T."/>
            <person name="Du C."/>
            <person name="Cheng J."/>
            <person name="Dai P."/>
            <person name="Han X."/>
            <person name="Huang E."/>
            <person name="Gao Y."/>
            <person name="Liu J."/>
            <person name="Shao H."/>
            <person name="Ye R."/>
            <person name="Li L."/>
            <person name="Wei W."/>
            <person name="Wang X."/>
            <person name="Wang C."/>
            <person name="Yang T."/>
            <person name="Huo Q."/>
            <person name="Li W."/>
            <person name="Guo W."/>
            <person name="Chen H."/>
            <person name="Zhou L."/>
            <person name="Ni X."/>
            <person name="Tian J."/>
            <person name="Zhou Y."/>
            <person name="Sheng Y."/>
            <person name="Liu T."/>
            <person name="Pan Y."/>
            <person name="Xia L."/>
            <person name="Li J."/>
            <person name="Zhao F."/>
            <person name="Cao W."/>
        </authorList>
    </citation>
    <scope>NUCLEOTIDE SEQUENCE</scope>
    <source>
        <strain evidence="1">Dsil-2018</strain>
    </source>
</reference>
<gene>
    <name evidence="1" type="ORF">HPB49_011015</name>
</gene>
<organism evidence="1 2">
    <name type="scientific">Dermacentor silvarum</name>
    <name type="common">Tick</name>
    <dbReference type="NCBI Taxonomy" id="543639"/>
    <lineage>
        <taxon>Eukaryota</taxon>
        <taxon>Metazoa</taxon>
        <taxon>Ecdysozoa</taxon>
        <taxon>Arthropoda</taxon>
        <taxon>Chelicerata</taxon>
        <taxon>Arachnida</taxon>
        <taxon>Acari</taxon>
        <taxon>Parasitiformes</taxon>
        <taxon>Ixodida</taxon>
        <taxon>Ixodoidea</taxon>
        <taxon>Ixodidae</taxon>
        <taxon>Rhipicephalinae</taxon>
        <taxon>Dermacentor</taxon>
    </lineage>
</organism>
<name>A0ACB8C8V6_DERSI</name>